<sequence length="375" mass="39473">MSAVVDVPTYAFLAQPPPSKKRAAPGIPLPSLPGGIENDQNTGRPPLRRRSVTLTGINVWAAQVQPGTPAPLTPCTPSSPARRASISRRNSLTRRRSTSRSITHRAAAAGSPSFLNLVHTPNTASYGTPEFDLTALGYDTVFVSLPKTPLTPAHLARPTQKPSPPPSPAAGKRLRRFPSFSILRRGRGRTPKAPSSPTYEVRKTSKTSSPSSGKPRPPPLNSDLLLAQFLDGGRLDQHATRAMNRAAEGGPVAAVHRDAQGVMWVDAAEPLEYAPLLGSPATSDGSWVGFAAGERRESVSSAGSAGADVGALVRPAEVCSVPAMRLVRRAGGEARERRRRRPAPLLLTPPGIAAQQAAVQGSPAHTGFSDSFAPL</sequence>
<evidence type="ECO:0000313" key="3">
    <source>
        <dbReference type="Proteomes" id="UP000320762"/>
    </source>
</evidence>
<feature type="region of interest" description="Disordered" evidence="1">
    <location>
        <begin position="14"/>
        <end position="48"/>
    </location>
</feature>
<dbReference type="EMBL" id="VDMD01000002">
    <property type="protein sequence ID" value="TRM68381.1"/>
    <property type="molecule type" value="Genomic_DNA"/>
</dbReference>
<dbReference type="AlphaFoldDB" id="A0A550CUB5"/>
<feature type="region of interest" description="Disordered" evidence="1">
    <location>
        <begin position="65"/>
        <end position="107"/>
    </location>
</feature>
<feature type="region of interest" description="Disordered" evidence="1">
    <location>
        <begin position="356"/>
        <end position="375"/>
    </location>
</feature>
<keyword evidence="3" id="KW-1185">Reference proteome</keyword>
<gene>
    <name evidence="2" type="ORF">BD626DRAFT_115272</name>
</gene>
<organism evidence="2 3">
    <name type="scientific">Schizophyllum amplum</name>
    <dbReference type="NCBI Taxonomy" id="97359"/>
    <lineage>
        <taxon>Eukaryota</taxon>
        <taxon>Fungi</taxon>
        <taxon>Dikarya</taxon>
        <taxon>Basidiomycota</taxon>
        <taxon>Agaricomycotina</taxon>
        <taxon>Agaricomycetes</taxon>
        <taxon>Agaricomycetidae</taxon>
        <taxon>Agaricales</taxon>
        <taxon>Schizophyllaceae</taxon>
        <taxon>Schizophyllum</taxon>
    </lineage>
</organism>
<comment type="caution">
    <text evidence="2">The sequence shown here is derived from an EMBL/GenBank/DDBJ whole genome shotgun (WGS) entry which is preliminary data.</text>
</comment>
<proteinExistence type="predicted"/>
<protein>
    <submittedName>
        <fullName evidence="2">Uncharacterized protein</fullName>
    </submittedName>
</protein>
<evidence type="ECO:0000256" key="1">
    <source>
        <dbReference type="SAM" id="MobiDB-lite"/>
    </source>
</evidence>
<feature type="region of interest" description="Disordered" evidence="1">
    <location>
        <begin position="152"/>
        <end position="223"/>
    </location>
</feature>
<evidence type="ECO:0000313" key="2">
    <source>
        <dbReference type="EMBL" id="TRM68381.1"/>
    </source>
</evidence>
<dbReference type="OrthoDB" id="3233731at2759"/>
<name>A0A550CUB5_9AGAR</name>
<dbReference type="Proteomes" id="UP000320762">
    <property type="component" value="Unassembled WGS sequence"/>
</dbReference>
<reference evidence="2 3" key="1">
    <citation type="journal article" date="2019" name="New Phytol.">
        <title>Comparative genomics reveals unique wood-decay strategies and fruiting body development in the Schizophyllaceae.</title>
        <authorList>
            <person name="Almasi E."/>
            <person name="Sahu N."/>
            <person name="Krizsan K."/>
            <person name="Balint B."/>
            <person name="Kovacs G.M."/>
            <person name="Kiss B."/>
            <person name="Cseklye J."/>
            <person name="Drula E."/>
            <person name="Henrissat B."/>
            <person name="Nagy I."/>
            <person name="Chovatia M."/>
            <person name="Adam C."/>
            <person name="LaButti K."/>
            <person name="Lipzen A."/>
            <person name="Riley R."/>
            <person name="Grigoriev I.V."/>
            <person name="Nagy L.G."/>
        </authorList>
    </citation>
    <scope>NUCLEOTIDE SEQUENCE [LARGE SCALE GENOMIC DNA]</scope>
    <source>
        <strain evidence="2 3">NL-1724</strain>
    </source>
</reference>
<feature type="compositionally biased region" description="Low complexity" evidence="1">
    <location>
        <begin position="78"/>
        <end position="90"/>
    </location>
</feature>
<accession>A0A550CUB5</accession>